<reference evidence="3" key="1">
    <citation type="submission" date="2024-06" db="EMBL/GenBank/DDBJ databases">
        <title>Multi-omics analyses provide insights into the biosynthesis of the anticancer antibiotic pleurotin in Hohenbuehelia grisea.</title>
        <authorList>
            <person name="Weaver J.A."/>
            <person name="Alberti F."/>
        </authorList>
    </citation>
    <scope>NUCLEOTIDE SEQUENCE [LARGE SCALE GENOMIC DNA]</scope>
    <source>
        <strain evidence="3">T-177</strain>
    </source>
</reference>
<name>A0ABR3IX17_9AGAR</name>
<sequence>MAENEKSTTRIGRLGNDRLRGLASLNKAELGGDGAASFVEDMETSSECASVEVDSEDESPDDGSDGPSDQDSGDLDSEEEEPVDFECEVLKLLNDNRKRCSLKRGDPRRSFPASDLEDMLRRWADDSPGEKYGTYVTCCLDHRGDPTEFSPDKAANRDARLIGVLKAAVEKYEYKLFFAGLTIDAKEVDYGVHDDGTPIIEVSCWGDPQPLMDHHGLPFHFKGGFGLTKLFEDRYPKSNDLDASDPDKKSTEMIRVSPEHWVDVGCADFPSVTQTHYRTLVILCTPKAPSFGFIPANEFERAKFWLSRNPELLPTTERQEHISTIENWITKLYWPLYQYVDEGAEALELLHKLAIECCDAASWARAMRICQVHLDTDRLGPKILWDAYKAFGLEGVKQTLMEIVQANTESSDCFTRLDLLISYAQFLEPGRASDITWLQELQNTMSVPRKGPTTSGLSILVAEAAMRGCDFIESHYVLSLTCCAPLILVSQADSTPACLGRLR</sequence>
<feature type="region of interest" description="Disordered" evidence="1">
    <location>
        <begin position="30"/>
        <end position="81"/>
    </location>
</feature>
<organism evidence="2 3">
    <name type="scientific">Hohenbuehelia grisea</name>
    <dbReference type="NCBI Taxonomy" id="104357"/>
    <lineage>
        <taxon>Eukaryota</taxon>
        <taxon>Fungi</taxon>
        <taxon>Dikarya</taxon>
        <taxon>Basidiomycota</taxon>
        <taxon>Agaricomycotina</taxon>
        <taxon>Agaricomycetes</taxon>
        <taxon>Agaricomycetidae</taxon>
        <taxon>Agaricales</taxon>
        <taxon>Pleurotineae</taxon>
        <taxon>Pleurotaceae</taxon>
        <taxon>Hohenbuehelia</taxon>
    </lineage>
</organism>
<gene>
    <name evidence="2" type="ORF">HGRIS_013903</name>
</gene>
<dbReference type="EMBL" id="JASNQZ010000015">
    <property type="protein sequence ID" value="KAL0947841.1"/>
    <property type="molecule type" value="Genomic_DNA"/>
</dbReference>
<evidence type="ECO:0000256" key="1">
    <source>
        <dbReference type="SAM" id="MobiDB-lite"/>
    </source>
</evidence>
<keyword evidence="3" id="KW-1185">Reference proteome</keyword>
<accession>A0ABR3IX17</accession>
<evidence type="ECO:0000313" key="2">
    <source>
        <dbReference type="EMBL" id="KAL0947841.1"/>
    </source>
</evidence>
<comment type="caution">
    <text evidence="2">The sequence shown here is derived from an EMBL/GenBank/DDBJ whole genome shotgun (WGS) entry which is preliminary data.</text>
</comment>
<protein>
    <submittedName>
        <fullName evidence="2">Uncharacterized protein</fullName>
    </submittedName>
</protein>
<evidence type="ECO:0000313" key="3">
    <source>
        <dbReference type="Proteomes" id="UP001556367"/>
    </source>
</evidence>
<feature type="compositionally biased region" description="Acidic residues" evidence="1">
    <location>
        <begin position="71"/>
        <end position="81"/>
    </location>
</feature>
<feature type="compositionally biased region" description="Acidic residues" evidence="1">
    <location>
        <begin position="53"/>
        <end position="64"/>
    </location>
</feature>
<dbReference type="Proteomes" id="UP001556367">
    <property type="component" value="Unassembled WGS sequence"/>
</dbReference>
<proteinExistence type="predicted"/>